<dbReference type="AlphaFoldDB" id="A0A848CEZ7"/>
<dbReference type="EMBL" id="JABAFP010000052">
    <property type="protein sequence ID" value="NME43066.1"/>
    <property type="molecule type" value="Genomic_DNA"/>
</dbReference>
<protein>
    <submittedName>
        <fullName evidence="6">CRISPR-associated endoribonuclease Cas6</fullName>
    </submittedName>
</protein>
<evidence type="ECO:0000256" key="3">
    <source>
        <dbReference type="ARBA" id="ARBA00022801"/>
    </source>
</evidence>
<comment type="caution">
    <text evidence="6">The sequence shown here is derived from an EMBL/GenBank/DDBJ whole genome shotgun (WGS) entry which is preliminary data.</text>
</comment>
<reference evidence="6 7" key="1">
    <citation type="submission" date="2020-04" db="EMBL/GenBank/DDBJ databases">
        <authorList>
            <person name="Hitch T.C.A."/>
            <person name="Wylensek D."/>
            <person name="Clavel T."/>
        </authorList>
    </citation>
    <scope>NUCLEOTIDE SEQUENCE [LARGE SCALE GENOMIC DNA]</scope>
    <source>
        <strain evidence="6 7">WCA-389-WT-5H1</strain>
    </source>
</reference>
<dbReference type="CDD" id="cd21141">
    <property type="entry name" value="Cas6_III-like"/>
    <property type="match status" value="1"/>
</dbReference>
<evidence type="ECO:0000256" key="4">
    <source>
        <dbReference type="ARBA" id="ARBA00023118"/>
    </source>
</evidence>
<gene>
    <name evidence="6" type="primary">cas6</name>
    <name evidence="6" type="ORF">HF863_09895</name>
</gene>
<name>A0A848CEZ7_9LACO</name>
<dbReference type="GO" id="GO:0004519">
    <property type="term" value="F:endonuclease activity"/>
    <property type="evidence" value="ECO:0007669"/>
    <property type="project" value="UniProtKB-KW"/>
</dbReference>
<proteinExistence type="predicted"/>
<dbReference type="NCBIfam" id="TIGR01877">
    <property type="entry name" value="cas_cas6"/>
    <property type="match status" value="1"/>
</dbReference>
<evidence type="ECO:0000256" key="2">
    <source>
        <dbReference type="ARBA" id="ARBA00022759"/>
    </source>
</evidence>
<sequence>MLFKFKLVLQPTQIDKANVHQASLYHGWLMQQIPKELSRQMHQEQHPLFSQYLVKAKASIEWHIHTWNNQLGLELKKIFAINNSIYLEHLQLELKIEECQITTQEEADLISHYAFSQDTKKYLTIEFLTPTSFKSQGRYLNYPTPRFIIQSALNRVDQNIDAVAFFDKETFAELLASCYINRYNLHSTYFSLEGTKINGFIGKVELACNGPKQLQSFLKLLFKLTEYTGLGAKTALGMGAIKVSDNYFYRKESLT</sequence>
<evidence type="ECO:0000313" key="6">
    <source>
        <dbReference type="EMBL" id="NME43066.1"/>
    </source>
</evidence>
<dbReference type="GO" id="GO:0051607">
    <property type="term" value="P:defense response to virus"/>
    <property type="evidence" value="ECO:0007669"/>
    <property type="project" value="UniProtKB-KW"/>
</dbReference>
<keyword evidence="4" id="KW-0051">Antiviral defense</keyword>
<feature type="domain" description="CRISPR-associated protein Cas6 C-terminal" evidence="5">
    <location>
        <begin position="125"/>
        <end position="241"/>
    </location>
</feature>
<evidence type="ECO:0000259" key="5">
    <source>
        <dbReference type="Pfam" id="PF10040"/>
    </source>
</evidence>
<dbReference type="Gene3D" id="3.30.70.1900">
    <property type="match status" value="1"/>
</dbReference>
<dbReference type="InterPro" id="IPR019267">
    <property type="entry name" value="CRISPR-assoc_Cas6_C"/>
</dbReference>
<organism evidence="6 7">
    <name type="scientific">Ligilactobacillus agilis</name>
    <dbReference type="NCBI Taxonomy" id="1601"/>
    <lineage>
        <taxon>Bacteria</taxon>
        <taxon>Bacillati</taxon>
        <taxon>Bacillota</taxon>
        <taxon>Bacilli</taxon>
        <taxon>Lactobacillales</taxon>
        <taxon>Lactobacillaceae</taxon>
        <taxon>Ligilactobacillus</taxon>
    </lineage>
</organism>
<evidence type="ECO:0000313" key="7">
    <source>
        <dbReference type="Proteomes" id="UP000563853"/>
    </source>
</evidence>
<dbReference type="GO" id="GO:0016788">
    <property type="term" value="F:hydrolase activity, acting on ester bonds"/>
    <property type="evidence" value="ECO:0007669"/>
    <property type="project" value="InterPro"/>
</dbReference>
<dbReference type="Proteomes" id="UP000563853">
    <property type="component" value="Unassembled WGS sequence"/>
</dbReference>
<dbReference type="Pfam" id="PF10040">
    <property type="entry name" value="CRISPR_Cas6"/>
    <property type="match status" value="1"/>
</dbReference>
<keyword evidence="3" id="KW-0378">Hydrolase</keyword>
<keyword evidence="2" id="KW-0255">Endonuclease</keyword>
<evidence type="ECO:0000256" key="1">
    <source>
        <dbReference type="ARBA" id="ARBA00022722"/>
    </source>
</evidence>
<dbReference type="RefSeq" id="WP_170092113.1">
    <property type="nucleotide sequence ID" value="NZ_JABAFP010000052.1"/>
</dbReference>
<dbReference type="InterPro" id="IPR010156">
    <property type="entry name" value="CRISPR-assoc_prot_Cas6"/>
</dbReference>
<keyword evidence="1" id="KW-0540">Nuclease</keyword>
<accession>A0A848CEZ7</accession>